<evidence type="ECO:0000256" key="4">
    <source>
        <dbReference type="PIRNR" id="PIRNR000452"/>
    </source>
</evidence>
<dbReference type="PANTHER" id="PTHR43877:SF2">
    <property type="entry name" value="AMINOALKYLPHOSPHONATE N-ACETYLTRANSFERASE-RELATED"/>
    <property type="match status" value="1"/>
</dbReference>
<comment type="function">
    <text evidence="4">Catalyzes the transfer of an acetyl group from acetyl-CoA to the 6'-amino group of aminoglycoside molecules conferring resistance to antibiotics containing the purpurosamine ring.</text>
</comment>
<keyword evidence="3 4" id="KW-0012">Acyltransferase</keyword>
<dbReference type="RefSeq" id="WP_219000344.1">
    <property type="nucleotide sequence ID" value="NZ_CP079194.1"/>
</dbReference>
<dbReference type="NCBIfam" id="NF043067">
    <property type="entry name" value="AAC_6p_group_E"/>
    <property type="match status" value="1"/>
</dbReference>
<comment type="catalytic activity">
    <reaction evidence="4">
        <text>kanamycin B + acetyl-CoA = N(6')-acetylkanamycin B + CoA + H(+)</text>
        <dbReference type="Rhea" id="RHEA:16449"/>
        <dbReference type="ChEBI" id="CHEBI:15378"/>
        <dbReference type="ChEBI" id="CHEBI:57287"/>
        <dbReference type="ChEBI" id="CHEBI:57288"/>
        <dbReference type="ChEBI" id="CHEBI:58390"/>
        <dbReference type="ChEBI" id="CHEBI:58549"/>
        <dbReference type="EC" id="2.3.1.82"/>
    </reaction>
</comment>
<dbReference type="InterPro" id="IPR000182">
    <property type="entry name" value="GNAT_dom"/>
</dbReference>
<dbReference type="PROSITE" id="PS51186">
    <property type="entry name" value="GNAT"/>
    <property type="match status" value="1"/>
</dbReference>
<organism evidence="6 7">
    <name type="scientific">Gymnodinialimonas ceratoperidinii</name>
    <dbReference type="NCBI Taxonomy" id="2856823"/>
    <lineage>
        <taxon>Bacteria</taxon>
        <taxon>Pseudomonadati</taxon>
        <taxon>Pseudomonadota</taxon>
        <taxon>Alphaproteobacteria</taxon>
        <taxon>Rhodobacterales</taxon>
        <taxon>Paracoccaceae</taxon>
        <taxon>Gymnodinialimonas</taxon>
    </lineage>
</organism>
<dbReference type="GO" id="GO:0016747">
    <property type="term" value="F:acyltransferase activity, transferring groups other than amino-acyl groups"/>
    <property type="evidence" value="ECO:0007669"/>
    <property type="project" value="InterPro"/>
</dbReference>
<keyword evidence="1 4" id="KW-0808">Transferase</keyword>
<name>A0A8F6TUS0_9RHOB</name>
<evidence type="ECO:0000313" key="6">
    <source>
        <dbReference type="EMBL" id="QXT38147.1"/>
    </source>
</evidence>
<evidence type="ECO:0000259" key="5">
    <source>
        <dbReference type="PROSITE" id="PS51186"/>
    </source>
</evidence>
<sequence>MTIRIATEADIADWVELRVLLWPGDTLDVHRAEVTDMLQRSDAVAFLSVDETAGLQGFAEAALRRDHVNGCETSPVGYLEGLFVRSDLRGAGIGMALTDRVRDWAVGQGCSELASDVDLDNRVSQSFHEAAGFEETERVVYYRLRL</sequence>
<dbReference type="KEGG" id="gce:KYE46_09270"/>
<keyword evidence="7" id="KW-1185">Reference proteome</keyword>
<dbReference type="CDD" id="cd04301">
    <property type="entry name" value="NAT_SF"/>
    <property type="match status" value="1"/>
</dbReference>
<evidence type="ECO:0000256" key="2">
    <source>
        <dbReference type="ARBA" id="ARBA00023251"/>
    </source>
</evidence>
<protein>
    <recommendedName>
        <fullName evidence="4">Aminoglycoside N(6')-acetyltransferase type 1</fullName>
        <ecNumber evidence="4">2.3.1.82</ecNumber>
    </recommendedName>
    <alternativeName>
        <fullName evidence="4">Aminoglycoside resistance protein</fullName>
    </alternativeName>
</protein>
<dbReference type="EMBL" id="CP079194">
    <property type="protein sequence ID" value="QXT38147.1"/>
    <property type="molecule type" value="Genomic_DNA"/>
</dbReference>
<comment type="subunit">
    <text evidence="4">Homodimer.</text>
</comment>
<proteinExistence type="predicted"/>
<dbReference type="InterPro" id="IPR024170">
    <property type="entry name" value="Aminoglycoside_N6-AcTrfrase"/>
</dbReference>
<evidence type="ECO:0000256" key="3">
    <source>
        <dbReference type="ARBA" id="ARBA00023315"/>
    </source>
</evidence>
<evidence type="ECO:0000313" key="7">
    <source>
        <dbReference type="Proteomes" id="UP000825009"/>
    </source>
</evidence>
<reference evidence="6 7" key="1">
    <citation type="submission" date="2021-07" db="EMBL/GenBank/DDBJ databases">
        <title>A novel Jannaschia species isolated from marine dinoflagellate Ceratoperidinium margalefii.</title>
        <authorList>
            <person name="Jiang Y."/>
            <person name="Li Z."/>
        </authorList>
    </citation>
    <scope>NUCLEOTIDE SEQUENCE [LARGE SCALE GENOMIC DNA]</scope>
    <source>
        <strain evidence="6 7">J12C1-MA-4</strain>
    </source>
</reference>
<dbReference type="AlphaFoldDB" id="A0A8F6TUS0"/>
<dbReference type="InterPro" id="IPR050832">
    <property type="entry name" value="Bact_Acetyltransf"/>
</dbReference>
<dbReference type="PANTHER" id="PTHR43877">
    <property type="entry name" value="AMINOALKYLPHOSPHONATE N-ACETYLTRANSFERASE-RELATED-RELATED"/>
    <property type="match status" value="1"/>
</dbReference>
<dbReference type="PIRSF" id="PIRSF000452">
    <property type="entry name" value="6-N-acetyltransf"/>
    <property type="match status" value="1"/>
</dbReference>
<dbReference type="Proteomes" id="UP000825009">
    <property type="component" value="Chromosome"/>
</dbReference>
<feature type="domain" description="N-acetyltransferase" evidence="5">
    <location>
        <begin position="1"/>
        <end position="146"/>
    </location>
</feature>
<gene>
    <name evidence="6" type="ORF">KYE46_09270</name>
</gene>
<dbReference type="Pfam" id="PF00583">
    <property type="entry name" value="Acetyltransf_1"/>
    <property type="match status" value="1"/>
</dbReference>
<accession>A0A8F6TUS0</accession>
<keyword evidence="2 4" id="KW-0046">Antibiotic resistance</keyword>
<evidence type="ECO:0000256" key="1">
    <source>
        <dbReference type="ARBA" id="ARBA00022679"/>
    </source>
</evidence>
<dbReference type="EC" id="2.3.1.82" evidence="4"/>